<dbReference type="Gene3D" id="3.10.420.10">
    <property type="entry name" value="SecB-like"/>
    <property type="match status" value="1"/>
</dbReference>
<reference evidence="7" key="1">
    <citation type="submission" date="2016-09" db="EMBL/GenBank/DDBJ databases">
        <authorList>
            <person name="Varghese N."/>
            <person name="Submissions S."/>
        </authorList>
    </citation>
    <scope>NUCLEOTIDE SEQUENCE [LARGE SCALE GENOMIC DNA]</scope>
    <source>
        <strain evidence="7">ANC 3699</strain>
    </source>
</reference>
<dbReference type="Pfam" id="PF02556">
    <property type="entry name" value="SecB"/>
    <property type="match status" value="1"/>
</dbReference>
<dbReference type="HAMAP" id="MF_00821">
    <property type="entry name" value="SecB"/>
    <property type="match status" value="1"/>
</dbReference>
<dbReference type="SUPFAM" id="SSF54611">
    <property type="entry name" value="SecB-like"/>
    <property type="match status" value="1"/>
</dbReference>
<keyword evidence="3 5" id="KW-0653">Protein transport</keyword>
<dbReference type="NCBIfam" id="TIGR00809">
    <property type="entry name" value="secB"/>
    <property type="match status" value="1"/>
</dbReference>
<gene>
    <name evidence="5" type="primary">secB</name>
    <name evidence="6" type="ORF">SAMN05421749_10378</name>
</gene>
<dbReference type="EMBL" id="FMYK01000003">
    <property type="protein sequence ID" value="SDC07145.1"/>
    <property type="molecule type" value="Genomic_DNA"/>
</dbReference>
<dbReference type="GO" id="GO:0006457">
    <property type="term" value="P:protein folding"/>
    <property type="evidence" value="ECO:0007669"/>
    <property type="project" value="UniProtKB-UniRule"/>
</dbReference>
<comment type="similarity">
    <text evidence="1 5">Belongs to the SecB family.</text>
</comment>
<comment type="function">
    <text evidence="5">One of the proteins required for the normal export of preproteins out of the cell cytoplasm. It is a molecular chaperone that binds to a subset of precursor proteins, maintaining them in a translocation-competent state. It also specifically binds to its receptor SecA.</text>
</comment>
<protein>
    <recommendedName>
        <fullName evidence="5">Protein-export protein SecB</fullName>
    </recommendedName>
</protein>
<organism evidence="6 7">
    <name type="scientific">Acinetobacter marinus</name>
    <dbReference type="NCBI Taxonomy" id="281375"/>
    <lineage>
        <taxon>Bacteria</taxon>
        <taxon>Pseudomonadati</taxon>
        <taxon>Pseudomonadota</taxon>
        <taxon>Gammaproteobacteria</taxon>
        <taxon>Moraxellales</taxon>
        <taxon>Moraxellaceae</taxon>
        <taxon>Acinetobacter</taxon>
    </lineage>
</organism>
<proteinExistence type="inferred from homology"/>
<evidence type="ECO:0000256" key="2">
    <source>
        <dbReference type="ARBA" id="ARBA00022448"/>
    </source>
</evidence>
<evidence type="ECO:0000256" key="4">
    <source>
        <dbReference type="ARBA" id="ARBA00023010"/>
    </source>
</evidence>
<dbReference type="RefSeq" id="WP_092617665.1">
    <property type="nucleotide sequence ID" value="NZ_FMYK01000003.1"/>
</dbReference>
<keyword evidence="5" id="KW-0963">Cytoplasm</keyword>
<dbReference type="OrthoDB" id="9795145at2"/>
<dbReference type="PANTHER" id="PTHR36918:SF1">
    <property type="entry name" value="PROTEIN-EXPORT PROTEIN SECB"/>
    <property type="match status" value="1"/>
</dbReference>
<evidence type="ECO:0000256" key="3">
    <source>
        <dbReference type="ARBA" id="ARBA00022927"/>
    </source>
</evidence>
<dbReference type="GO" id="GO:0015031">
    <property type="term" value="P:protein transport"/>
    <property type="evidence" value="ECO:0007669"/>
    <property type="project" value="UniProtKB-UniRule"/>
</dbReference>
<comment type="subcellular location">
    <subcellularLocation>
        <location evidence="5">Cytoplasm</location>
    </subcellularLocation>
</comment>
<comment type="subunit">
    <text evidence="5">Homotetramer, a dimer of dimers. One homotetramer interacts with 1 SecA dimer.</text>
</comment>
<dbReference type="GO" id="GO:0051082">
    <property type="term" value="F:unfolded protein binding"/>
    <property type="evidence" value="ECO:0007669"/>
    <property type="project" value="InterPro"/>
</dbReference>
<dbReference type="PRINTS" id="PR01594">
    <property type="entry name" value="SECBCHAPRONE"/>
</dbReference>
<dbReference type="GO" id="GO:0005737">
    <property type="term" value="C:cytoplasm"/>
    <property type="evidence" value="ECO:0007669"/>
    <property type="project" value="UniProtKB-SubCell"/>
</dbReference>
<dbReference type="InterPro" id="IPR003708">
    <property type="entry name" value="SecB"/>
</dbReference>
<evidence type="ECO:0000313" key="7">
    <source>
        <dbReference type="Proteomes" id="UP000242317"/>
    </source>
</evidence>
<accession>A0A1G6IMA7</accession>
<evidence type="ECO:0000256" key="5">
    <source>
        <dbReference type="HAMAP-Rule" id="MF_00821"/>
    </source>
</evidence>
<dbReference type="InterPro" id="IPR035958">
    <property type="entry name" value="SecB-like_sf"/>
</dbReference>
<keyword evidence="7" id="KW-1185">Reference proteome</keyword>
<dbReference type="PANTHER" id="PTHR36918">
    <property type="match status" value="1"/>
</dbReference>
<dbReference type="NCBIfam" id="NF004393">
    <property type="entry name" value="PRK05751.1-4"/>
    <property type="match status" value="1"/>
</dbReference>
<name>A0A1G6IMA7_9GAMM</name>
<evidence type="ECO:0000313" key="6">
    <source>
        <dbReference type="EMBL" id="SDC07145.1"/>
    </source>
</evidence>
<keyword evidence="4 5" id="KW-0811">Translocation</keyword>
<keyword evidence="5" id="KW-0143">Chaperone</keyword>
<dbReference type="AlphaFoldDB" id="A0A1G6IMA7"/>
<dbReference type="GO" id="GO:0051262">
    <property type="term" value="P:protein tetramerization"/>
    <property type="evidence" value="ECO:0007669"/>
    <property type="project" value="InterPro"/>
</dbReference>
<sequence>MSEEQQAQPQLALERIYLKDASFEVPGASVFTKEWQPELSINLTSAAEQIDPTHYEVALKVVVTAKNGGETAFIADTTQAGIFLVENVEQERMPYILGAYCPNILFPFLREAVNDLVCKGSFPQLLLSPINFDAEFEANMQRAQQQQADAEGQA</sequence>
<evidence type="ECO:0000256" key="1">
    <source>
        <dbReference type="ARBA" id="ARBA00009990"/>
    </source>
</evidence>
<dbReference type="Proteomes" id="UP000242317">
    <property type="component" value="Unassembled WGS sequence"/>
</dbReference>
<keyword evidence="2 5" id="KW-0813">Transport</keyword>